<dbReference type="PANTHER" id="PTHR43673">
    <property type="entry name" value="NAD(P)H NITROREDUCTASE YDGI-RELATED"/>
    <property type="match status" value="1"/>
</dbReference>
<dbReference type="Gene3D" id="3.40.109.10">
    <property type="entry name" value="NADH Oxidase"/>
    <property type="match status" value="1"/>
</dbReference>
<dbReference type="SUPFAM" id="SSF55469">
    <property type="entry name" value="FMN-dependent nitroreductase-like"/>
    <property type="match status" value="1"/>
</dbReference>
<reference evidence="4" key="1">
    <citation type="submission" date="2019-04" db="EMBL/GenBank/DDBJ databases">
        <authorList>
            <person name="Brambilla D."/>
        </authorList>
    </citation>
    <scope>NUCLEOTIDE SEQUENCE</scope>
    <source>
        <strain evidence="4">BAL1</strain>
    </source>
</reference>
<proteinExistence type="inferred from homology"/>
<dbReference type="InterPro" id="IPR000415">
    <property type="entry name" value="Nitroreductase-like"/>
</dbReference>
<evidence type="ECO:0000313" key="4">
    <source>
        <dbReference type="EMBL" id="VHO06500.1"/>
    </source>
</evidence>
<dbReference type="AlphaFoldDB" id="A0A486XXY9"/>
<accession>A0A486XXY9</accession>
<dbReference type="PANTHER" id="PTHR43673:SF10">
    <property type="entry name" value="NADH DEHYDROGENASE_NAD(P)H NITROREDUCTASE XCC3605-RELATED"/>
    <property type="match status" value="1"/>
</dbReference>
<organism evidence="4">
    <name type="scientific">Rheinheimera sp. BAL341</name>
    <dbReference type="NCBI Taxonomy" id="1708203"/>
    <lineage>
        <taxon>Bacteria</taxon>
        <taxon>Pseudomonadati</taxon>
        <taxon>Pseudomonadota</taxon>
        <taxon>Gammaproteobacteria</taxon>
        <taxon>Chromatiales</taxon>
        <taxon>Chromatiaceae</taxon>
        <taxon>Rheinheimera</taxon>
    </lineage>
</organism>
<keyword evidence="2" id="KW-0560">Oxidoreductase</keyword>
<name>A0A486XXY9_9GAMM</name>
<gene>
    <name evidence="4" type="ORF">BAL341_3515</name>
</gene>
<dbReference type="EMBL" id="CAAJGR010000034">
    <property type="protein sequence ID" value="VHO06500.1"/>
    <property type="molecule type" value="Genomic_DNA"/>
</dbReference>
<sequence>MLIRMIKSFLPPRFVQLIKSLLTRLKLLTVRICASNGFLASVYYSFFSRQFYREHKAMLLALLEFSRRVKRPRKSSARLRRNIHRLEKGLIMRPRRPVFAEAYISETLDAYKAALGSESFCTQELSWATDVLAQYFAVVNDNPVIAKARQEFSRLTAQIKMNGEAVPYAHQMLPENPVSYDALHALFRRRRSVRWFKQTAVAPELVQQAVAAASLAPTACNRQPYQFYVINNAQKAAEVAKYAMGTVGFADNIPCLVVVVGDLSAYEAERDRHVIYIDAALASMQLMLALETLGLQSCPINWPDVEILERKMADTLNLAYWQRPVMLLAIGYAQPSGGIAYSQKKHADMLIKEID</sequence>
<protein>
    <submittedName>
        <fullName evidence="4">Nitroreductase family protein</fullName>
    </submittedName>
</protein>
<feature type="domain" description="Nitroreductase" evidence="3">
    <location>
        <begin position="188"/>
        <end position="332"/>
    </location>
</feature>
<dbReference type="Pfam" id="PF00881">
    <property type="entry name" value="Nitroreductase"/>
    <property type="match status" value="1"/>
</dbReference>
<dbReference type="GO" id="GO:0016491">
    <property type="term" value="F:oxidoreductase activity"/>
    <property type="evidence" value="ECO:0007669"/>
    <property type="project" value="UniProtKB-KW"/>
</dbReference>
<evidence type="ECO:0000256" key="1">
    <source>
        <dbReference type="ARBA" id="ARBA00007118"/>
    </source>
</evidence>
<evidence type="ECO:0000256" key="2">
    <source>
        <dbReference type="ARBA" id="ARBA00023002"/>
    </source>
</evidence>
<dbReference type="InterPro" id="IPR029479">
    <property type="entry name" value="Nitroreductase"/>
</dbReference>
<evidence type="ECO:0000259" key="3">
    <source>
        <dbReference type="Pfam" id="PF00881"/>
    </source>
</evidence>
<dbReference type="CDD" id="cd02062">
    <property type="entry name" value="Nitro_FMN_reductase"/>
    <property type="match status" value="1"/>
</dbReference>
<comment type="similarity">
    <text evidence="1">Belongs to the nitroreductase family.</text>
</comment>